<evidence type="ECO:0000259" key="1">
    <source>
        <dbReference type="Pfam" id="PF21445"/>
    </source>
</evidence>
<feature type="domain" description="ATP-dependent helicase/deoxyribonuclease subunit B N-terminal" evidence="1">
    <location>
        <begin position="26"/>
        <end position="142"/>
    </location>
</feature>
<evidence type="ECO:0000313" key="2">
    <source>
        <dbReference type="EMBL" id="GAG28719.1"/>
    </source>
</evidence>
<dbReference type="EMBL" id="BARS01048949">
    <property type="protein sequence ID" value="GAG28719.1"/>
    <property type="molecule type" value="Genomic_DNA"/>
</dbReference>
<feature type="non-terminal residue" evidence="2">
    <location>
        <position position="144"/>
    </location>
</feature>
<organism evidence="2">
    <name type="scientific">marine sediment metagenome</name>
    <dbReference type="NCBI Taxonomy" id="412755"/>
    <lineage>
        <taxon>unclassified sequences</taxon>
        <taxon>metagenomes</taxon>
        <taxon>ecological metagenomes</taxon>
    </lineage>
</organism>
<dbReference type="InterPro" id="IPR027417">
    <property type="entry name" value="P-loop_NTPase"/>
</dbReference>
<dbReference type="AlphaFoldDB" id="X0WCN1"/>
<dbReference type="SUPFAM" id="SSF52540">
    <property type="entry name" value="P-loop containing nucleoside triphosphate hydrolases"/>
    <property type="match status" value="1"/>
</dbReference>
<dbReference type="Pfam" id="PF21445">
    <property type="entry name" value="ADDB_N"/>
    <property type="match status" value="1"/>
</dbReference>
<comment type="caution">
    <text evidence="2">The sequence shown here is derived from an EMBL/GenBank/DDBJ whole genome shotgun (WGS) entry which is preliminary data.</text>
</comment>
<sequence>MDRMDTNDRLIGRILAAAGPAVLLRGPVASGKTTVALEFYRHFLADNGTPRCLLLVPNAHAVGHLRSKLLAGSPAGLIVSPQVLTFAGLARRILTSAGQAPRTLSAFRRRLLLRQIVDELLAGGKLSVMGAAADTPGLVVTLDR</sequence>
<gene>
    <name evidence="2" type="ORF">S01H1_73271</name>
</gene>
<name>X0WCN1_9ZZZZ</name>
<dbReference type="InterPro" id="IPR049035">
    <property type="entry name" value="ADDB_N"/>
</dbReference>
<protein>
    <recommendedName>
        <fullName evidence="1">ATP-dependent helicase/deoxyribonuclease subunit B N-terminal domain-containing protein</fullName>
    </recommendedName>
</protein>
<reference evidence="2" key="1">
    <citation type="journal article" date="2014" name="Front. Microbiol.">
        <title>High frequency of phylogenetically diverse reductive dehalogenase-homologous genes in deep subseafloor sedimentary metagenomes.</title>
        <authorList>
            <person name="Kawai M."/>
            <person name="Futagami T."/>
            <person name="Toyoda A."/>
            <person name="Takaki Y."/>
            <person name="Nishi S."/>
            <person name="Hori S."/>
            <person name="Arai W."/>
            <person name="Tsubouchi T."/>
            <person name="Morono Y."/>
            <person name="Uchiyama I."/>
            <person name="Ito T."/>
            <person name="Fujiyama A."/>
            <person name="Inagaki F."/>
            <person name="Takami H."/>
        </authorList>
    </citation>
    <scope>NUCLEOTIDE SEQUENCE</scope>
    <source>
        <strain evidence="2">Expedition CK06-06</strain>
    </source>
</reference>
<accession>X0WCN1</accession>
<dbReference type="Gene3D" id="3.40.50.300">
    <property type="entry name" value="P-loop containing nucleotide triphosphate hydrolases"/>
    <property type="match status" value="1"/>
</dbReference>
<proteinExistence type="predicted"/>